<evidence type="ECO:0000313" key="3">
    <source>
        <dbReference type="Proteomes" id="UP001519460"/>
    </source>
</evidence>
<organism evidence="2 3">
    <name type="scientific">Batillaria attramentaria</name>
    <dbReference type="NCBI Taxonomy" id="370345"/>
    <lineage>
        <taxon>Eukaryota</taxon>
        <taxon>Metazoa</taxon>
        <taxon>Spiralia</taxon>
        <taxon>Lophotrochozoa</taxon>
        <taxon>Mollusca</taxon>
        <taxon>Gastropoda</taxon>
        <taxon>Caenogastropoda</taxon>
        <taxon>Sorbeoconcha</taxon>
        <taxon>Cerithioidea</taxon>
        <taxon>Batillariidae</taxon>
        <taxon>Batillaria</taxon>
    </lineage>
</organism>
<accession>A0ABD0JJE1</accession>
<proteinExistence type="predicted"/>
<reference evidence="2 3" key="1">
    <citation type="journal article" date="2023" name="Sci. Data">
        <title>Genome assembly of the Korean intertidal mud-creeper Batillaria attramentaria.</title>
        <authorList>
            <person name="Patra A.K."/>
            <person name="Ho P.T."/>
            <person name="Jun S."/>
            <person name="Lee S.J."/>
            <person name="Kim Y."/>
            <person name="Won Y.J."/>
        </authorList>
    </citation>
    <scope>NUCLEOTIDE SEQUENCE [LARGE SCALE GENOMIC DNA]</scope>
    <source>
        <strain evidence="2">Wonlab-2016</strain>
    </source>
</reference>
<comment type="caution">
    <text evidence="2">The sequence shown here is derived from an EMBL/GenBank/DDBJ whole genome shotgun (WGS) entry which is preliminary data.</text>
</comment>
<keyword evidence="1" id="KW-0812">Transmembrane</keyword>
<evidence type="ECO:0000313" key="2">
    <source>
        <dbReference type="EMBL" id="KAK7474557.1"/>
    </source>
</evidence>
<sequence>MGTTVVPPCVGLLASAGYCDQLTPSTDTALGFRVFKPTVAQAIGSCLMSGIFIIWRRSVYRAAFRSGHVNSSSQTESSIVAAASSVGKVRPLLKTSRKNS</sequence>
<feature type="transmembrane region" description="Helical" evidence="1">
    <location>
        <begin position="35"/>
        <end position="55"/>
    </location>
</feature>
<dbReference type="AlphaFoldDB" id="A0ABD0JJE1"/>
<dbReference type="Proteomes" id="UP001519460">
    <property type="component" value="Unassembled WGS sequence"/>
</dbReference>
<keyword evidence="1" id="KW-0472">Membrane</keyword>
<dbReference type="EMBL" id="JACVVK020000433">
    <property type="protein sequence ID" value="KAK7474557.1"/>
    <property type="molecule type" value="Genomic_DNA"/>
</dbReference>
<keyword evidence="1" id="KW-1133">Transmembrane helix</keyword>
<gene>
    <name evidence="2" type="ORF">BaRGS_00034202</name>
</gene>
<evidence type="ECO:0000256" key="1">
    <source>
        <dbReference type="SAM" id="Phobius"/>
    </source>
</evidence>
<name>A0ABD0JJE1_9CAEN</name>
<protein>
    <submittedName>
        <fullName evidence="2">Uncharacterized protein</fullName>
    </submittedName>
</protein>
<keyword evidence="3" id="KW-1185">Reference proteome</keyword>